<dbReference type="OrthoDB" id="9810154at2"/>
<organism evidence="1 2">
    <name type="scientific">Myroides guanonis</name>
    <dbReference type="NCBI Taxonomy" id="1150112"/>
    <lineage>
        <taxon>Bacteria</taxon>
        <taxon>Pseudomonadati</taxon>
        <taxon>Bacteroidota</taxon>
        <taxon>Flavobacteriia</taxon>
        <taxon>Flavobacteriales</taxon>
        <taxon>Flavobacteriaceae</taxon>
        <taxon>Myroides</taxon>
    </lineage>
</organism>
<dbReference type="SUPFAM" id="SSF53254">
    <property type="entry name" value="Phosphoglycerate mutase-like"/>
    <property type="match status" value="1"/>
</dbReference>
<dbReference type="CDD" id="cd07040">
    <property type="entry name" value="HP"/>
    <property type="match status" value="1"/>
</dbReference>
<dbReference type="Proteomes" id="UP000243887">
    <property type="component" value="Unassembled WGS sequence"/>
</dbReference>
<proteinExistence type="predicted"/>
<evidence type="ECO:0000313" key="1">
    <source>
        <dbReference type="EMBL" id="SFI74327.1"/>
    </source>
</evidence>
<evidence type="ECO:0000313" key="2">
    <source>
        <dbReference type="Proteomes" id="UP000243887"/>
    </source>
</evidence>
<dbReference type="AlphaFoldDB" id="A0A1I3KPF9"/>
<dbReference type="STRING" id="1150112.SAMN04487893_10120"/>
<gene>
    <name evidence="1" type="ORF">SAMN04487893_10120</name>
</gene>
<dbReference type="InterPro" id="IPR029033">
    <property type="entry name" value="His_PPase_superfam"/>
</dbReference>
<dbReference type="Gene3D" id="3.40.50.1240">
    <property type="entry name" value="Phosphoglycerate mutase-like"/>
    <property type="match status" value="1"/>
</dbReference>
<name>A0A1I3KPF9_9FLAO</name>
<dbReference type="RefSeq" id="WP_090677323.1">
    <property type="nucleotide sequence ID" value="NZ_FORU01000001.1"/>
</dbReference>
<sequence>MINLILIRHAKSSWETTLNDVARPLSVRGINDAHLVSEALKPFLPKSFIVWTSVATRAYNTAVIFCQNMNVSLDSIIVKKDLYTFDLAMLEKTIRKCEISHQSLILFGHNDAITNFVNKFGDRTIESVPTSGVIIMKFDEEDWRNIKKGRIVKELYPRDFKI</sequence>
<dbReference type="Pfam" id="PF00300">
    <property type="entry name" value="His_Phos_1"/>
    <property type="match status" value="1"/>
</dbReference>
<protein>
    <submittedName>
        <fullName evidence="1">Phosphohistidine phosphatase</fullName>
    </submittedName>
</protein>
<reference evidence="2" key="1">
    <citation type="submission" date="2016-10" db="EMBL/GenBank/DDBJ databases">
        <authorList>
            <person name="Varghese N."/>
            <person name="Submissions S."/>
        </authorList>
    </citation>
    <scope>NUCLEOTIDE SEQUENCE [LARGE SCALE GENOMIC DNA]</scope>
    <source>
        <strain evidence="2">DSM 26542</strain>
    </source>
</reference>
<keyword evidence="2" id="KW-1185">Reference proteome</keyword>
<dbReference type="InterPro" id="IPR013078">
    <property type="entry name" value="His_Pase_superF_clade-1"/>
</dbReference>
<dbReference type="EMBL" id="FORU01000001">
    <property type="protein sequence ID" value="SFI74327.1"/>
    <property type="molecule type" value="Genomic_DNA"/>
</dbReference>
<accession>A0A1I3KPF9</accession>